<dbReference type="GO" id="GO:0005968">
    <property type="term" value="C:Rab-protein geranylgeranyltransferase complex"/>
    <property type="evidence" value="ECO:0007669"/>
    <property type="project" value="TreeGrafter"/>
</dbReference>
<comment type="function">
    <text evidence="9">Catalyzes the transfer of a geranyl-geranyl moiety from geranyl-geranyl pyrophosphate to cysteines occuring in specific C-terminal amino acid sequences.</text>
</comment>
<dbReference type="AlphaFoldDB" id="A0A165DQ64"/>
<evidence type="ECO:0000256" key="5">
    <source>
        <dbReference type="ARBA" id="ARBA00022679"/>
    </source>
</evidence>
<dbReference type="GO" id="GO:0097354">
    <property type="term" value="P:prenylation"/>
    <property type="evidence" value="ECO:0007669"/>
    <property type="project" value="UniProtKB-UniRule"/>
</dbReference>
<dbReference type="PANTHER" id="PTHR11129">
    <property type="entry name" value="PROTEIN FARNESYLTRANSFERASE ALPHA SUBUNIT/RAB GERANYLGERANYL TRANSFERASE ALPHA SUBUNIT"/>
    <property type="match status" value="1"/>
</dbReference>
<evidence type="ECO:0000256" key="1">
    <source>
        <dbReference type="ARBA" id="ARBA00006734"/>
    </source>
</evidence>
<evidence type="ECO:0000256" key="8">
    <source>
        <dbReference type="ARBA" id="ARBA00047658"/>
    </source>
</evidence>
<evidence type="ECO:0000256" key="6">
    <source>
        <dbReference type="ARBA" id="ARBA00022737"/>
    </source>
</evidence>
<evidence type="ECO:0000256" key="7">
    <source>
        <dbReference type="ARBA" id="ARBA00031267"/>
    </source>
</evidence>
<dbReference type="FunCoup" id="A0A165DQ64">
    <property type="interactions" value="103"/>
</dbReference>
<dbReference type="Proteomes" id="UP000077266">
    <property type="component" value="Unassembled WGS sequence"/>
</dbReference>
<proteinExistence type="inferred from homology"/>
<dbReference type="EMBL" id="KV426199">
    <property type="protein sequence ID" value="KZV85101.1"/>
    <property type="molecule type" value="Genomic_DNA"/>
</dbReference>
<evidence type="ECO:0000256" key="9">
    <source>
        <dbReference type="RuleBase" id="RU367120"/>
    </source>
</evidence>
<evidence type="ECO:0000256" key="4">
    <source>
        <dbReference type="ARBA" id="ARBA00022602"/>
    </source>
</evidence>
<dbReference type="InterPro" id="IPR002088">
    <property type="entry name" value="Prenyl_trans_a"/>
</dbReference>
<dbReference type="OrthoDB" id="1658at2759"/>
<reference evidence="10 11" key="1">
    <citation type="journal article" date="2016" name="Mol. Biol. Evol.">
        <title>Comparative Genomics of Early-Diverging Mushroom-Forming Fungi Provides Insights into the Origins of Lignocellulose Decay Capabilities.</title>
        <authorList>
            <person name="Nagy L.G."/>
            <person name="Riley R."/>
            <person name="Tritt A."/>
            <person name="Adam C."/>
            <person name="Daum C."/>
            <person name="Floudas D."/>
            <person name="Sun H."/>
            <person name="Yadav J.S."/>
            <person name="Pangilinan J."/>
            <person name="Larsson K.H."/>
            <person name="Matsuura K."/>
            <person name="Barry K."/>
            <person name="Labutti K."/>
            <person name="Kuo R."/>
            <person name="Ohm R.A."/>
            <person name="Bhattacharya S.S."/>
            <person name="Shirouzu T."/>
            <person name="Yoshinaga Y."/>
            <person name="Martin F.M."/>
            <person name="Grigoriev I.V."/>
            <person name="Hibbett D.S."/>
        </authorList>
    </citation>
    <scope>NUCLEOTIDE SEQUENCE [LARGE SCALE GENOMIC DNA]</scope>
    <source>
        <strain evidence="10 11">HHB12029</strain>
    </source>
</reference>
<dbReference type="GO" id="GO:0004663">
    <property type="term" value="F:Rab geranylgeranyltransferase activity"/>
    <property type="evidence" value="ECO:0007669"/>
    <property type="project" value="UniProtKB-UniRule"/>
</dbReference>
<dbReference type="Gene3D" id="1.25.40.120">
    <property type="entry name" value="Protein prenylyltransferase"/>
    <property type="match status" value="1"/>
</dbReference>
<keyword evidence="4 9" id="KW-0637">Prenyltransferase</keyword>
<dbReference type="FunFam" id="1.25.40.120:FF:000035">
    <property type="entry name" value="Geranylgeranyl transferase type-2 subunit alpha"/>
    <property type="match status" value="1"/>
</dbReference>
<accession>A0A165DQ64</accession>
<dbReference type="SUPFAM" id="SSF48439">
    <property type="entry name" value="Protein prenylyltransferase"/>
    <property type="match status" value="1"/>
</dbReference>
<keyword evidence="5 9" id="KW-0808">Transferase</keyword>
<dbReference type="InParanoid" id="A0A165DQ64"/>
<sequence>MHGVKRAKQSREAIEAKKKKEVALLADYRALEEDVIARKRAGDYSEEAFTLTTKLLKLNFEYYSVWNYRRQILERATFPNASPDKINEVLSVELTFTSAALRQHPKVYWIWNHRSWCLEHVPDGPSEEDPHGWKTANWNKELFVVEKMLDADARNFHAWNYRRVVLASLPVPRPPAEELAYTRRKIESNFSNFSAWHQRSKVFASVWETQEPGDVKLAKDAEFELVKNALFIDPNDQSGWLYHRWLVGDGADVSILSREVGVITEILEIAPDSKWCLDSLVHYKRLLLRGTPLGVDSRALRQECTEILQKLEEIDPMRRRRYQDLRREMDVEA</sequence>
<evidence type="ECO:0000313" key="11">
    <source>
        <dbReference type="Proteomes" id="UP000077266"/>
    </source>
</evidence>
<dbReference type="PROSITE" id="PS51147">
    <property type="entry name" value="PFTA"/>
    <property type="match status" value="5"/>
</dbReference>
<comment type="catalytic activity">
    <reaction evidence="8 9">
        <text>geranylgeranyl diphosphate + L-cysteinyl-[protein] = S-geranylgeranyl-L-cysteinyl-[protein] + diphosphate</text>
        <dbReference type="Rhea" id="RHEA:21240"/>
        <dbReference type="Rhea" id="RHEA-COMP:10131"/>
        <dbReference type="Rhea" id="RHEA-COMP:11537"/>
        <dbReference type="ChEBI" id="CHEBI:29950"/>
        <dbReference type="ChEBI" id="CHEBI:33019"/>
        <dbReference type="ChEBI" id="CHEBI:57533"/>
        <dbReference type="ChEBI" id="CHEBI:86021"/>
        <dbReference type="EC" id="2.5.1.60"/>
    </reaction>
</comment>
<evidence type="ECO:0000313" key="10">
    <source>
        <dbReference type="EMBL" id="KZV85101.1"/>
    </source>
</evidence>
<protein>
    <recommendedName>
        <fullName evidence="3 9">Geranylgeranyl transferase type-2 subunit alpha</fullName>
        <ecNumber evidence="2 9">2.5.1.60</ecNumber>
    </recommendedName>
    <alternativeName>
        <fullName evidence="7 9">Geranylgeranyl transferase type II subunit alpha</fullName>
    </alternativeName>
</protein>
<organism evidence="10 11">
    <name type="scientific">Exidia glandulosa HHB12029</name>
    <dbReference type="NCBI Taxonomy" id="1314781"/>
    <lineage>
        <taxon>Eukaryota</taxon>
        <taxon>Fungi</taxon>
        <taxon>Dikarya</taxon>
        <taxon>Basidiomycota</taxon>
        <taxon>Agaricomycotina</taxon>
        <taxon>Agaricomycetes</taxon>
        <taxon>Auriculariales</taxon>
        <taxon>Exidiaceae</taxon>
        <taxon>Exidia</taxon>
    </lineage>
</organism>
<evidence type="ECO:0000256" key="2">
    <source>
        <dbReference type="ARBA" id="ARBA00012656"/>
    </source>
</evidence>
<evidence type="ECO:0000256" key="3">
    <source>
        <dbReference type="ARBA" id="ARBA00014772"/>
    </source>
</evidence>
<dbReference type="STRING" id="1314781.A0A165DQ64"/>
<gene>
    <name evidence="10" type="ORF">EXIGLDRAFT_726394</name>
</gene>
<keyword evidence="6" id="KW-0677">Repeat</keyword>
<dbReference type="EC" id="2.5.1.60" evidence="2 9"/>
<name>A0A165DQ64_EXIGL</name>
<keyword evidence="11" id="KW-1185">Reference proteome</keyword>
<comment type="similarity">
    <text evidence="1 9">Belongs to the protein prenyltransferase subunit alpha family.</text>
</comment>
<dbReference type="PANTHER" id="PTHR11129:SF2">
    <property type="entry name" value="GERANYLGERANYL TRANSFERASE TYPE-2 SUBUNIT ALPHA"/>
    <property type="match status" value="1"/>
</dbReference>
<dbReference type="Pfam" id="PF01239">
    <property type="entry name" value="PPTA"/>
    <property type="match status" value="5"/>
</dbReference>